<dbReference type="Gene3D" id="3.30.43.10">
    <property type="entry name" value="Uridine Diphospho-n-acetylenolpyruvylglucosamine Reductase, domain 2"/>
    <property type="match status" value="1"/>
</dbReference>
<dbReference type="InterPro" id="IPR003170">
    <property type="entry name" value="MurB"/>
</dbReference>
<dbReference type="AlphaFoldDB" id="A0A368DNG1"/>
<evidence type="ECO:0000256" key="13">
    <source>
        <dbReference type="ARBA" id="ARBA00022984"/>
    </source>
</evidence>
<evidence type="ECO:0000256" key="9">
    <source>
        <dbReference type="ARBA" id="ARBA00022630"/>
    </source>
</evidence>
<dbReference type="InterPro" id="IPR016169">
    <property type="entry name" value="FAD-bd_PCMH_sub2"/>
</dbReference>
<dbReference type="Gene3D" id="3.30.465.10">
    <property type="match status" value="1"/>
</dbReference>
<dbReference type="InterPro" id="IPR016166">
    <property type="entry name" value="FAD-bd_PCMH"/>
</dbReference>
<comment type="function">
    <text evidence="2 19">Cell wall formation.</text>
</comment>
<evidence type="ECO:0000256" key="14">
    <source>
        <dbReference type="ARBA" id="ARBA00023002"/>
    </source>
</evidence>
<comment type="pathway">
    <text evidence="4 19">Cell wall biogenesis; peptidoglycan biosynthesis.</text>
</comment>
<evidence type="ECO:0000256" key="17">
    <source>
        <dbReference type="ARBA" id="ARBA00031026"/>
    </source>
</evidence>
<dbReference type="HAMAP" id="MF_00037">
    <property type="entry name" value="MurB"/>
    <property type="match status" value="1"/>
</dbReference>
<keyword evidence="10 19" id="KW-0274">FAD</keyword>
<accession>A0A368DNG1</accession>
<comment type="similarity">
    <text evidence="19">Belongs to the MurB family.</text>
</comment>
<reference evidence="21 22" key="1">
    <citation type="journal article" date="2018" name="Microbiome">
        <title>Fine metagenomic profile of the Mediterranean stratified and mixed water columns revealed by assembly and recruitment.</title>
        <authorList>
            <person name="Haro-Moreno J.M."/>
            <person name="Lopez-Perez M."/>
            <person name="De La Torre J.R."/>
            <person name="Picazo A."/>
            <person name="Camacho A."/>
            <person name="Rodriguez-Valera F."/>
        </authorList>
    </citation>
    <scope>NUCLEOTIDE SEQUENCE [LARGE SCALE GENOMIC DNA]</scope>
    <source>
        <strain evidence="21">MED-G57</strain>
    </source>
</reference>
<dbReference type="GO" id="GO:0009252">
    <property type="term" value="P:peptidoglycan biosynthetic process"/>
    <property type="evidence" value="ECO:0007669"/>
    <property type="project" value="UniProtKB-UniRule"/>
</dbReference>
<dbReference type="InterPro" id="IPR036318">
    <property type="entry name" value="FAD-bd_PCMH-like_sf"/>
</dbReference>
<evidence type="ECO:0000256" key="8">
    <source>
        <dbReference type="ARBA" id="ARBA00022618"/>
    </source>
</evidence>
<evidence type="ECO:0000256" key="11">
    <source>
        <dbReference type="ARBA" id="ARBA00022857"/>
    </source>
</evidence>
<gene>
    <name evidence="19" type="primary">murB</name>
    <name evidence="21" type="ORF">DBW71_03735</name>
</gene>
<comment type="catalytic activity">
    <reaction evidence="18 19">
        <text>UDP-N-acetyl-alpha-D-muramate + NADP(+) = UDP-N-acetyl-3-O-(1-carboxyvinyl)-alpha-D-glucosamine + NADPH + H(+)</text>
        <dbReference type="Rhea" id="RHEA:12248"/>
        <dbReference type="ChEBI" id="CHEBI:15378"/>
        <dbReference type="ChEBI" id="CHEBI:57783"/>
        <dbReference type="ChEBI" id="CHEBI:58349"/>
        <dbReference type="ChEBI" id="CHEBI:68483"/>
        <dbReference type="ChEBI" id="CHEBI:70757"/>
        <dbReference type="EC" id="1.3.1.98"/>
    </reaction>
</comment>
<dbReference type="GO" id="GO:0051301">
    <property type="term" value="P:cell division"/>
    <property type="evidence" value="ECO:0007669"/>
    <property type="project" value="UniProtKB-KW"/>
</dbReference>
<organism evidence="21 22">
    <name type="scientific">PS1 clade bacterium</name>
    <dbReference type="NCBI Taxonomy" id="2175152"/>
    <lineage>
        <taxon>Bacteria</taxon>
        <taxon>Pseudomonadati</taxon>
        <taxon>Pseudomonadota</taxon>
        <taxon>Alphaproteobacteria</taxon>
        <taxon>PS1 clade</taxon>
    </lineage>
</organism>
<evidence type="ECO:0000256" key="18">
    <source>
        <dbReference type="ARBA" id="ARBA00048914"/>
    </source>
</evidence>
<evidence type="ECO:0000256" key="15">
    <source>
        <dbReference type="ARBA" id="ARBA00023306"/>
    </source>
</evidence>
<evidence type="ECO:0000256" key="4">
    <source>
        <dbReference type="ARBA" id="ARBA00004752"/>
    </source>
</evidence>
<evidence type="ECO:0000256" key="1">
    <source>
        <dbReference type="ARBA" id="ARBA00001974"/>
    </source>
</evidence>
<evidence type="ECO:0000256" key="2">
    <source>
        <dbReference type="ARBA" id="ARBA00003921"/>
    </source>
</evidence>
<dbReference type="NCBIfam" id="NF010480">
    <property type="entry name" value="PRK13905.1"/>
    <property type="match status" value="1"/>
</dbReference>
<keyword evidence="16 19" id="KW-0961">Cell wall biogenesis/degradation</keyword>
<dbReference type="Pfam" id="PF02873">
    <property type="entry name" value="MurB_C"/>
    <property type="match status" value="1"/>
</dbReference>
<evidence type="ECO:0000313" key="22">
    <source>
        <dbReference type="Proteomes" id="UP000253570"/>
    </source>
</evidence>
<keyword evidence="7 19" id="KW-0963">Cytoplasm</keyword>
<dbReference type="EC" id="1.3.1.98" evidence="5 19"/>
<keyword evidence="12 19" id="KW-0133">Cell shape</keyword>
<name>A0A368DNG1_9PROT</name>
<evidence type="ECO:0000256" key="6">
    <source>
        <dbReference type="ARBA" id="ARBA00015188"/>
    </source>
</evidence>
<comment type="cofactor">
    <cofactor evidence="1 19">
        <name>FAD</name>
        <dbReference type="ChEBI" id="CHEBI:57692"/>
    </cofactor>
</comment>
<proteinExistence type="inferred from homology"/>
<feature type="active site" evidence="19">
    <location>
        <position position="180"/>
    </location>
</feature>
<evidence type="ECO:0000259" key="20">
    <source>
        <dbReference type="PROSITE" id="PS51387"/>
    </source>
</evidence>
<dbReference type="EMBL" id="QOQD01000007">
    <property type="protein sequence ID" value="RCL73372.1"/>
    <property type="molecule type" value="Genomic_DNA"/>
</dbReference>
<evidence type="ECO:0000256" key="3">
    <source>
        <dbReference type="ARBA" id="ARBA00004496"/>
    </source>
</evidence>
<dbReference type="GO" id="GO:0008762">
    <property type="term" value="F:UDP-N-acetylmuramate dehydrogenase activity"/>
    <property type="evidence" value="ECO:0007669"/>
    <property type="project" value="UniProtKB-UniRule"/>
</dbReference>
<dbReference type="InterPro" id="IPR036635">
    <property type="entry name" value="MurB_C_sf"/>
</dbReference>
<dbReference type="InterPro" id="IPR011601">
    <property type="entry name" value="MurB_C"/>
</dbReference>
<evidence type="ECO:0000256" key="12">
    <source>
        <dbReference type="ARBA" id="ARBA00022960"/>
    </source>
</evidence>
<evidence type="ECO:0000256" key="10">
    <source>
        <dbReference type="ARBA" id="ARBA00022827"/>
    </source>
</evidence>
<evidence type="ECO:0000256" key="16">
    <source>
        <dbReference type="ARBA" id="ARBA00023316"/>
    </source>
</evidence>
<dbReference type="SUPFAM" id="SSF56176">
    <property type="entry name" value="FAD-binding/transporter-associated domain-like"/>
    <property type="match status" value="1"/>
</dbReference>
<dbReference type="PANTHER" id="PTHR21071:SF4">
    <property type="entry name" value="UDP-N-ACETYLENOLPYRUVOYLGLUCOSAMINE REDUCTASE"/>
    <property type="match status" value="1"/>
</dbReference>
<evidence type="ECO:0000256" key="5">
    <source>
        <dbReference type="ARBA" id="ARBA00012518"/>
    </source>
</evidence>
<comment type="caution">
    <text evidence="21">The sequence shown here is derived from an EMBL/GenBank/DDBJ whole genome shotgun (WGS) entry which is preliminary data.</text>
</comment>
<evidence type="ECO:0000256" key="7">
    <source>
        <dbReference type="ARBA" id="ARBA00022490"/>
    </source>
</evidence>
<dbReference type="Proteomes" id="UP000253570">
    <property type="component" value="Unassembled WGS sequence"/>
</dbReference>
<dbReference type="Gene3D" id="3.90.78.10">
    <property type="entry name" value="UDP-N-acetylenolpyruvoylglucosamine reductase, C-terminal domain"/>
    <property type="match status" value="1"/>
</dbReference>
<dbReference type="UniPathway" id="UPA00219"/>
<dbReference type="InterPro" id="IPR006094">
    <property type="entry name" value="Oxid_FAD_bind_N"/>
</dbReference>
<dbReference type="InterPro" id="IPR016167">
    <property type="entry name" value="FAD-bd_PCMH_sub1"/>
</dbReference>
<dbReference type="GO" id="GO:0008360">
    <property type="term" value="P:regulation of cell shape"/>
    <property type="evidence" value="ECO:0007669"/>
    <property type="project" value="UniProtKB-KW"/>
</dbReference>
<dbReference type="GO" id="GO:0005829">
    <property type="term" value="C:cytosol"/>
    <property type="evidence" value="ECO:0007669"/>
    <property type="project" value="TreeGrafter"/>
</dbReference>
<dbReference type="GO" id="GO:0071555">
    <property type="term" value="P:cell wall organization"/>
    <property type="evidence" value="ECO:0007669"/>
    <property type="project" value="UniProtKB-KW"/>
</dbReference>
<keyword evidence="8 19" id="KW-0132">Cell division</keyword>
<feature type="active site" description="Proton donor" evidence="19">
    <location>
        <position position="229"/>
    </location>
</feature>
<evidence type="ECO:0000313" key="21">
    <source>
        <dbReference type="EMBL" id="RCL73372.1"/>
    </source>
</evidence>
<keyword evidence="9 19" id="KW-0285">Flavoprotein</keyword>
<protein>
    <recommendedName>
        <fullName evidence="6 19">UDP-N-acetylenolpyruvoylglucosamine reductase</fullName>
        <ecNumber evidence="5 19">1.3.1.98</ecNumber>
    </recommendedName>
    <alternativeName>
        <fullName evidence="17 19">UDP-N-acetylmuramate dehydrogenase</fullName>
    </alternativeName>
</protein>
<keyword evidence="14 19" id="KW-0560">Oxidoreductase</keyword>
<comment type="subcellular location">
    <subcellularLocation>
        <location evidence="3 19">Cytoplasm</location>
    </subcellularLocation>
</comment>
<dbReference type="NCBIfam" id="TIGR00179">
    <property type="entry name" value="murB"/>
    <property type="match status" value="1"/>
</dbReference>
<sequence>MKFWTEADKLRDKLNLHARGELYSNYSLMPISWFRVGGCAEILFVPKDEEDLKYFLSRKPEGIPITIIGGASNLLIRDYGIPGIVIILGKAFNYINLIEDKRINIGASVPNKKISNFALKNNLQGFSFLNTIPGTLGGSIKMNAGAYGSEIKDILYSTKFIDTSGNIKKKSIADIKYKYRTTDISDKMICVSSILEGGFAGKDDIKQEIEKFKFLRNTTQPIKERTGGSTFKNTENKKAWELIRDAECDKLAIGGAMISQRHSNFIINKGNASAYDIELLGETIIERVKKKTGIKLEWEIKRMGLGPEVTL</sequence>
<dbReference type="SUPFAM" id="SSF56194">
    <property type="entry name" value="Uridine diphospho-N-Acetylenolpyruvylglucosamine reductase, MurB, C-terminal domain"/>
    <property type="match status" value="1"/>
</dbReference>
<dbReference type="GO" id="GO:0071949">
    <property type="term" value="F:FAD binding"/>
    <property type="evidence" value="ECO:0007669"/>
    <property type="project" value="InterPro"/>
</dbReference>
<feature type="active site" evidence="19">
    <location>
        <position position="299"/>
    </location>
</feature>
<keyword evidence="13 19" id="KW-0573">Peptidoglycan synthesis</keyword>
<keyword evidence="15 19" id="KW-0131">Cell cycle</keyword>
<keyword evidence="11 19" id="KW-0521">NADP</keyword>
<feature type="domain" description="FAD-binding PCMH-type" evidence="20">
    <location>
        <begin position="35"/>
        <end position="215"/>
    </location>
</feature>
<dbReference type="Pfam" id="PF01565">
    <property type="entry name" value="FAD_binding_4"/>
    <property type="match status" value="1"/>
</dbReference>
<dbReference type="PROSITE" id="PS51387">
    <property type="entry name" value="FAD_PCMH"/>
    <property type="match status" value="1"/>
</dbReference>
<evidence type="ECO:0000256" key="19">
    <source>
        <dbReference type="HAMAP-Rule" id="MF_00037"/>
    </source>
</evidence>
<dbReference type="PANTHER" id="PTHR21071">
    <property type="entry name" value="UDP-N-ACETYLENOLPYRUVOYLGLUCOSAMINE REDUCTASE"/>
    <property type="match status" value="1"/>
</dbReference>